<protein>
    <submittedName>
        <fullName evidence="2">Uncharacterized protein</fullName>
    </submittedName>
</protein>
<keyword evidence="3" id="KW-1185">Reference proteome</keyword>
<keyword evidence="1" id="KW-0472">Membrane</keyword>
<gene>
    <name evidence="2" type="ORF">BCR32DRAFT_275952</name>
</gene>
<dbReference type="EMBL" id="MCFG01000029">
    <property type="protein sequence ID" value="ORX85866.1"/>
    <property type="molecule type" value="Genomic_DNA"/>
</dbReference>
<accession>A0A1Y1XK85</accession>
<sequence>MDLVKEKNTALFYEELEKESCDVELLYNLSLDGIRLYRPLYRYKKIRHHDYVVDISLMNKQYFKIYNDSQFKRLIQAFKKLEEEGKDKDKYIRLILLNEYIINKIVNDNNYFNVFKYSYELSNIPLYYLFKYKYISYKILDYFKYDRMPYYLIIYIVFINAFYFKENINLMNINKYLGKYYFSSQLKYEFERDIKALEYIIINVRNYIKDDYCYRDFRTGPFYPFNLLKKVSSKIFKPNILYFKHPDKNIEDLFNSICGDSILCLLHSEDSICRVERRFSDMFSRYDIPYDVNNFTIVNFDEYKLKRNKIEEDRLKNCYIKENELWFGNKDLFNINFELKKQYLEYDNRENDPTIDNNYFYTIIIRCCVIGSLIYNKKSKFIISILTELLKKYVPLTYNPQENILRFDPIRKCMDDYDDGYEEWVEDYDEIFYRTLVTTSNENFNKLFRINYGINIDSI</sequence>
<comment type="caution">
    <text evidence="2">The sequence shown here is derived from an EMBL/GenBank/DDBJ whole genome shotgun (WGS) entry which is preliminary data.</text>
</comment>
<evidence type="ECO:0000313" key="2">
    <source>
        <dbReference type="EMBL" id="ORX85866.1"/>
    </source>
</evidence>
<dbReference type="Proteomes" id="UP000193944">
    <property type="component" value="Unassembled WGS sequence"/>
</dbReference>
<dbReference type="AlphaFoldDB" id="A0A1Y1XK85"/>
<keyword evidence="1" id="KW-1133">Transmembrane helix</keyword>
<evidence type="ECO:0000313" key="3">
    <source>
        <dbReference type="Proteomes" id="UP000193944"/>
    </source>
</evidence>
<reference evidence="2 3" key="1">
    <citation type="submission" date="2016-08" db="EMBL/GenBank/DDBJ databases">
        <title>A Parts List for Fungal Cellulosomes Revealed by Comparative Genomics.</title>
        <authorList>
            <consortium name="DOE Joint Genome Institute"/>
            <person name="Haitjema C.H."/>
            <person name="Gilmore S.P."/>
            <person name="Henske J.K."/>
            <person name="Solomon K.V."/>
            <person name="De Groot R."/>
            <person name="Kuo A."/>
            <person name="Mondo S.J."/>
            <person name="Salamov A.A."/>
            <person name="Labutti K."/>
            <person name="Zhao Z."/>
            <person name="Chiniquy J."/>
            <person name="Barry K."/>
            <person name="Brewer H.M."/>
            <person name="Purvine S.O."/>
            <person name="Wright A.T."/>
            <person name="Boxma B."/>
            <person name="Van Alen T."/>
            <person name="Hackstein J.H."/>
            <person name="Baker S.E."/>
            <person name="Grigoriev I.V."/>
            <person name="O'Malley M.A."/>
        </authorList>
    </citation>
    <scope>NUCLEOTIDE SEQUENCE [LARGE SCALE GENOMIC DNA]</scope>
    <source>
        <strain evidence="2 3">S4</strain>
    </source>
</reference>
<evidence type="ECO:0000256" key="1">
    <source>
        <dbReference type="SAM" id="Phobius"/>
    </source>
</evidence>
<name>A0A1Y1XK85_9FUNG</name>
<dbReference type="OrthoDB" id="10427329at2759"/>
<feature type="transmembrane region" description="Helical" evidence="1">
    <location>
        <begin position="148"/>
        <end position="164"/>
    </location>
</feature>
<proteinExistence type="predicted"/>
<organism evidence="2 3">
    <name type="scientific">Anaeromyces robustus</name>
    <dbReference type="NCBI Taxonomy" id="1754192"/>
    <lineage>
        <taxon>Eukaryota</taxon>
        <taxon>Fungi</taxon>
        <taxon>Fungi incertae sedis</taxon>
        <taxon>Chytridiomycota</taxon>
        <taxon>Chytridiomycota incertae sedis</taxon>
        <taxon>Neocallimastigomycetes</taxon>
        <taxon>Neocallimastigales</taxon>
        <taxon>Neocallimastigaceae</taxon>
        <taxon>Anaeromyces</taxon>
    </lineage>
</organism>
<keyword evidence="1" id="KW-0812">Transmembrane</keyword>
<reference evidence="2 3" key="2">
    <citation type="submission" date="2016-08" db="EMBL/GenBank/DDBJ databases">
        <title>Pervasive Adenine N6-methylation of Active Genes in Fungi.</title>
        <authorList>
            <consortium name="DOE Joint Genome Institute"/>
            <person name="Mondo S.J."/>
            <person name="Dannebaum R.O."/>
            <person name="Kuo R.C."/>
            <person name="Labutti K."/>
            <person name="Haridas S."/>
            <person name="Kuo A."/>
            <person name="Salamov A."/>
            <person name="Ahrendt S.R."/>
            <person name="Lipzen A."/>
            <person name="Sullivan W."/>
            <person name="Andreopoulos W.B."/>
            <person name="Clum A."/>
            <person name="Lindquist E."/>
            <person name="Daum C."/>
            <person name="Ramamoorthy G.K."/>
            <person name="Gryganskyi A."/>
            <person name="Culley D."/>
            <person name="Magnuson J.K."/>
            <person name="James T.Y."/>
            <person name="O'Malley M.A."/>
            <person name="Stajich J.E."/>
            <person name="Spatafora J.W."/>
            <person name="Visel A."/>
            <person name="Grigoriev I.V."/>
        </authorList>
    </citation>
    <scope>NUCLEOTIDE SEQUENCE [LARGE SCALE GENOMIC DNA]</scope>
    <source>
        <strain evidence="2 3">S4</strain>
    </source>
</reference>